<dbReference type="PRINTS" id="PR00069">
    <property type="entry name" value="ALDKETRDTASE"/>
</dbReference>
<keyword evidence="9" id="KW-1185">Reference proteome</keyword>
<dbReference type="GO" id="GO:0016616">
    <property type="term" value="F:oxidoreductase activity, acting on the CH-OH group of donors, NAD or NADP as acceptor"/>
    <property type="evidence" value="ECO:0007669"/>
    <property type="project" value="UniProtKB-ARBA"/>
</dbReference>
<feature type="active site" description="Proton donor" evidence="4">
    <location>
        <position position="51"/>
    </location>
</feature>
<sequence length="289" mass="31210">MPFSTISLNDGNAIPQIAFGTGSVNKGTDVSDQIEQAIETGFWHIDTAQAYGNEESVGDAIRESGLTRKDLYITTKFSGLSEIEEAIQASLKKIGVSYVDLYLVHNPRYIRDDFAGAWAKFERIKAQGLAKSIGVSNFTVNDLQTLLKTAKVTPAANQISFHPYNYQQNRSLLEFSAKNGIIVEGYSPLASITKFPGGPVDKAVQVAADRLGVSPAQVLLSWVKSKGVVIVTTSSKKSRLEEYLAVGDLPAIEEAGAQGPSVQLIQRIKGRVIPLIGLCLVAAAVRWLV</sequence>
<dbReference type="AlphaFoldDB" id="A0A0C9U0L0"/>
<evidence type="ECO:0000256" key="6">
    <source>
        <dbReference type="PIRSR" id="PIRSR000097-3"/>
    </source>
</evidence>
<dbReference type="InterPro" id="IPR020471">
    <property type="entry name" value="AKR"/>
</dbReference>
<protein>
    <recommendedName>
        <fullName evidence="7">NADP-dependent oxidoreductase domain-containing protein</fullName>
    </recommendedName>
</protein>
<dbReference type="FunFam" id="3.20.20.100:FF:000002">
    <property type="entry name" value="2,5-diketo-D-gluconic acid reductase A"/>
    <property type="match status" value="1"/>
</dbReference>
<keyword evidence="3" id="KW-0560">Oxidoreductase</keyword>
<dbReference type="GO" id="GO:0016652">
    <property type="term" value="F:oxidoreductase activity, acting on NAD(P)H as acceptor"/>
    <property type="evidence" value="ECO:0007669"/>
    <property type="project" value="InterPro"/>
</dbReference>
<evidence type="ECO:0000313" key="9">
    <source>
        <dbReference type="Proteomes" id="UP000054279"/>
    </source>
</evidence>
<dbReference type="Pfam" id="PF00248">
    <property type="entry name" value="Aldo_ket_red"/>
    <property type="match status" value="1"/>
</dbReference>
<feature type="site" description="Lowers pKa of active site Tyr" evidence="6">
    <location>
        <position position="76"/>
    </location>
</feature>
<dbReference type="EMBL" id="KN837332">
    <property type="protein sequence ID" value="KIJ27524.1"/>
    <property type="molecule type" value="Genomic_DNA"/>
</dbReference>
<dbReference type="OrthoDB" id="416253at2759"/>
<reference evidence="8 9" key="1">
    <citation type="submission" date="2014-06" db="EMBL/GenBank/DDBJ databases">
        <title>Evolutionary Origins and Diversification of the Mycorrhizal Mutualists.</title>
        <authorList>
            <consortium name="DOE Joint Genome Institute"/>
            <consortium name="Mycorrhizal Genomics Consortium"/>
            <person name="Kohler A."/>
            <person name="Kuo A."/>
            <person name="Nagy L.G."/>
            <person name="Floudas D."/>
            <person name="Copeland A."/>
            <person name="Barry K.W."/>
            <person name="Cichocki N."/>
            <person name="Veneault-Fourrey C."/>
            <person name="LaButti K."/>
            <person name="Lindquist E.A."/>
            <person name="Lipzen A."/>
            <person name="Lundell T."/>
            <person name="Morin E."/>
            <person name="Murat C."/>
            <person name="Riley R."/>
            <person name="Ohm R."/>
            <person name="Sun H."/>
            <person name="Tunlid A."/>
            <person name="Henrissat B."/>
            <person name="Grigoriev I.V."/>
            <person name="Hibbett D.S."/>
            <person name="Martin F."/>
        </authorList>
    </citation>
    <scope>NUCLEOTIDE SEQUENCE [LARGE SCALE GENOMIC DNA]</scope>
    <source>
        <strain evidence="8 9">SS14</strain>
    </source>
</reference>
<dbReference type="Proteomes" id="UP000054279">
    <property type="component" value="Unassembled WGS sequence"/>
</dbReference>
<gene>
    <name evidence="8" type="ORF">M422DRAFT_71623</name>
</gene>
<evidence type="ECO:0000256" key="3">
    <source>
        <dbReference type="ARBA" id="ARBA00023002"/>
    </source>
</evidence>
<evidence type="ECO:0000256" key="4">
    <source>
        <dbReference type="PIRSR" id="PIRSR000097-1"/>
    </source>
</evidence>
<dbReference type="PROSITE" id="PS00062">
    <property type="entry name" value="ALDOKETO_REDUCTASE_2"/>
    <property type="match status" value="1"/>
</dbReference>
<feature type="domain" description="NADP-dependent oxidoreductase" evidence="7">
    <location>
        <begin position="17"/>
        <end position="249"/>
    </location>
</feature>
<comment type="similarity">
    <text evidence="1">Belongs to the aldo/keto reductase family.</text>
</comment>
<dbReference type="CDD" id="cd19120">
    <property type="entry name" value="AKR_AKR3C2-3"/>
    <property type="match status" value="1"/>
</dbReference>
<evidence type="ECO:0000313" key="8">
    <source>
        <dbReference type="EMBL" id="KIJ27524.1"/>
    </source>
</evidence>
<feature type="binding site" evidence="5">
    <location>
        <position position="105"/>
    </location>
    <ligand>
        <name>substrate</name>
    </ligand>
</feature>
<evidence type="ECO:0000259" key="7">
    <source>
        <dbReference type="Pfam" id="PF00248"/>
    </source>
</evidence>
<proteinExistence type="inferred from homology"/>
<name>A0A0C9U0L0_SPHS4</name>
<dbReference type="PANTHER" id="PTHR43827:SF3">
    <property type="entry name" value="NADP-DEPENDENT OXIDOREDUCTASE DOMAIN-CONTAINING PROTEIN"/>
    <property type="match status" value="1"/>
</dbReference>
<organism evidence="8 9">
    <name type="scientific">Sphaerobolus stellatus (strain SS14)</name>
    <dbReference type="NCBI Taxonomy" id="990650"/>
    <lineage>
        <taxon>Eukaryota</taxon>
        <taxon>Fungi</taxon>
        <taxon>Dikarya</taxon>
        <taxon>Basidiomycota</taxon>
        <taxon>Agaricomycotina</taxon>
        <taxon>Agaricomycetes</taxon>
        <taxon>Phallomycetidae</taxon>
        <taxon>Geastrales</taxon>
        <taxon>Sphaerobolaceae</taxon>
        <taxon>Sphaerobolus</taxon>
    </lineage>
</organism>
<evidence type="ECO:0000256" key="5">
    <source>
        <dbReference type="PIRSR" id="PIRSR000097-2"/>
    </source>
</evidence>
<dbReference type="InterPro" id="IPR018170">
    <property type="entry name" value="Aldo/ket_reductase_CS"/>
</dbReference>
<dbReference type="PIRSF" id="PIRSF000097">
    <property type="entry name" value="AKR"/>
    <property type="match status" value="1"/>
</dbReference>
<evidence type="ECO:0000256" key="2">
    <source>
        <dbReference type="ARBA" id="ARBA00022857"/>
    </source>
</evidence>
<dbReference type="PANTHER" id="PTHR43827">
    <property type="entry name" value="2,5-DIKETO-D-GLUCONIC ACID REDUCTASE"/>
    <property type="match status" value="1"/>
</dbReference>
<evidence type="ECO:0000256" key="1">
    <source>
        <dbReference type="ARBA" id="ARBA00007905"/>
    </source>
</evidence>
<accession>A0A0C9U0L0</accession>
<dbReference type="HOGENOM" id="CLU_023205_0_3_1"/>
<dbReference type="InterPro" id="IPR023210">
    <property type="entry name" value="NADP_OxRdtase_dom"/>
</dbReference>
<dbReference type="InterPro" id="IPR044494">
    <property type="entry name" value="AKR3C2/3"/>
</dbReference>
<dbReference type="Gene3D" id="3.20.20.100">
    <property type="entry name" value="NADP-dependent oxidoreductase domain"/>
    <property type="match status" value="1"/>
</dbReference>
<dbReference type="InterPro" id="IPR036812">
    <property type="entry name" value="NAD(P)_OxRdtase_dom_sf"/>
</dbReference>
<dbReference type="SUPFAM" id="SSF51430">
    <property type="entry name" value="NAD(P)-linked oxidoreductase"/>
    <property type="match status" value="1"/>
</dbReference>
<keyword evidence="2" id="KW-0521">NADP</keyword>